<evidence type="ECO:0000313" key="8">
    <source>
        <dbReference type="EMBL" id="TCZ81060.1"/>
    </source>
</evidence>
<proteinExistence type="inferred from homology"/>
<organism evidence="8 9">
    <name type="scientific">Paenibacillus albiflavus</name>
    <dbReference type="NCBI Taxonomy" id="2545760"/>
    <lineage>
        <taxon>Bacteria</taxon>
        <taxon>Bacillati</taxon>
        <taxon>Bacillota</taxon>
        <taxon>Bacilli</taxon>
        <taxon>Bacillales</taxon>
        <taxon>Paenibacillaceae</taxon>
        <taxon>Paenibacillus</taxon>
    </lineage>
</organism>
<dbReference type="Proteomes" id="UP000295418">
    <property type="component" value="Unassembled WGS sequence"/>
</dbReference>
<dbReference type="OrthoDB" id="9807797at2"/>
<dbReference type="PROSITE" id="PS50072">
    <property type="entry name" value="CSA_PPIASE_2"/>
    <property type="match status" value="1"/>
</dbReference>
<evidence type="ECO:0000313" key="9">
    <source>
        <dbReference type="Proteomes" id="UP000295418"/>
    </source>
</evidence>
<dbReference type="PANTHER" id="PTHR45625">
    <property type="entry name" value="PEPTIDYL-PROLYL CIS-TRANS ISOMERASE-RELATED"/>
    <property type="match status" value="1"/>
</dbReference>
<evidence type="ECO:0000256" key="3">
    <source>
        <dbReference type="ARBA" id="ARBA00023110"/>
    </source>
</evidence>
<evidence type="ECO:0000259" key="7">
    <source>
        <dbReference type="PROSITE" id="PS50072"/>
    </source>
</evidence>
<evidence type="ECO:0000256" key="2">
    <source>
        <dbReference type="ARBA" id="ARBA00002388"/>
    </source>
</evidence>
<dbReference type="CDD" id="cd00317">
    <property type="entry name" value="cyclophilin"/>
    <property type="match status" value="1"/>
</dbReference>
<dbReference type="InterPro" id="IPR020892">
    <property type="entry name" value="Cyclophilin-type_PPIase_CS"/>
</dbReference>
<keyword evidence="3 5" id="KW-0697">Rotamase</keyword>
<name>A0A4R4ENN7_9BACL</name>
<reference evidence="8 9" key="1">
    <citation type="submission" date="2019-03" db="EMBL/GenBank/DDBJ databases">
        <authorList>
            <person name="Kim M.K.M."/>
        </authorList>
    </citation>
    <scope>NUCLEOTIDE SEQUENCE [LARGE SCALE GENOMIC DNA]</scope>
    <source>
        <strain evidence="8 9">18JY21-1</strain>
    </source>
</reference>
<comment type="function">
    <text evidence="2 5">PPIases accelerate the folding of proteins. It catalyzes the cis-trans isomerization of proline imidic peptide bonds in oligopeptides.</text>
</comment>
<evidence type="ECO:0000256" key="1">
    <source>
        <dbReference type="ARBA" id="ARBA00000971"/>
    </source>
</evidence>
<dbReference type="RefSeq" id="WP_132415978.1">
    <property type="nucleotide sequence ID" value="NZ_SKFG01000001.1"/>
</dbReference>
<dbReference type="GO" id="GO:0003755">
    <property type="term" value="F:peptidyl-prolyl cis-trans isomerase activity"/>
    <property type="evidence" value="ECO:0007669"/>
    <property type="project" value="UniProtKB-UniRule"/>
</dbReference>
<keyword evidence="9" id="KW-1185">Reference proteome</keyword>
<dbReference type="AlphaFoldDB" id="A0A4R4ENN7"/>
<dbReference type="Gene3D" id="2.40.100.10">
    <property type="entry name" value="Cyclophilin-like"/>
    <property type="match status" value="1"/>
</dbReference>
<comment type="caution">
    <text evidence="8">The sequence shown here is derived from an EMBL/GenBank/DDBJ whole genome shotgun (WGS) entry which is preliminary data.</text>
</comment>
<dbReference type="InterPro" id="IPR002130">
    <property type="entry name" value="Cyclophilin-type_PPIase_dom"/>
</dbReference>
<gene>
    <name evidence="8" type="ORF">E0485_01910</name>
</gene>
<dbReference type="Pfam" id="PF00160">
    <property type="entry name" value="Pro_isomerase"/>
    <property type="match status" value="1"/>
</dbReference>
<accession>A0A4R4ENN7</accession>
<evidence type="ECO:0000256" key="6">
    <source>
        <dbReference type="SAM" id="MobiDB-lite"/>
    </source>
</evidence>
<dbReference type="PROSITE" id="PS00170">
    <property type="entry name" value="CSA_PPIASE_1"/>
    <property type="match status" value="1"/>
</dbReference>
<dbReference type="GO" id="GO:0006457">
    <property type="term" value="P:protein folding"/>
    <property type="evidence" value="ECO:0007669"/>
    <property type="project" value="InterPro"/>
</dbReference>
<protein>
    <recommendedName>
        <fullName evidence="5">Peptidyl-prolyl cis-trans isomerase</fullName>
        <shortName evidence="5">PPIase</shortName>
        <ecNumber evidence="5">5.2.1.8</ecNumber>
    </recommendedName>
</protein>
<keyword evidence="4 5" id="KW-0413">Isomerase</keyword>
<dbReference type="PANTHER" id="PTHR45625:SF4">
    <property type="entry name" value="PEPTIDYLPROLYL ISOMERASE DOMAIN AND WD REPEAT-CONTAINING PROTEIN 1"/>
    <property type="match status" value="1"/>
</dbReference>
<comment type="catalytic activity">
    <reaction evidence="1 5">
        <text>[protein]-peptidylproline (omega=180) = [protein]-peptidylproline (omega=0)</text>
        <dbReference type="Rhea" id="RHEA:16237"/>
        <dbReference type="Rhea" id="RHEA-COMP:10747"/>
        <dbReference type="Rhea" id="RHEA-COMP:10748"/>
        <dbReference type="ChEBI" id="CHEBI:83833"/>
        <dbReference type="ChEBI" id="CHEBI:83834"/>
        <dbReference type="EC" id="5.2.1.8"/>
    </reaction>
</comment>
<evidence type="ECO:0000256" key="4">
    <source>
        <dbReference type="ARBA" id="ARBA00023235"/>
    </source>
</evidence>
<feature type="region of interest" description="Disordered" evidence="6">
    <location>
        <begin position="27"/>
        <end position="69"/>
    </location>
</feature>
<dbReference type="PRINTS" id="PR00153">
    <property type="entry name" value="CSAPPISMRASE"/>
</dbReference>
<dbReference type="InterPro" id="IPR029000">
    <property type="entry name" value="Cyclophilin-like_dom_sf"/>
</dbReference>
<dbReference type="SUPFAM" id="SSF50891">
    <property type="entry name" value="Cyclophilin-like"/>
    <property type="match status" value="1"/>
</dbReference>
<dbReference type="InterPro" id="IPR044666">
    <property type="entry name" value="Cyclophilin_A-like"/>
</dbReference>
<feature type="domain" description="PPIase cyclophilin-type" evidence="7">
    <location>
        <begin position="86"/>
        <end position="232"/>
    </location>
</feature>
<dbReference type="EMBL" id="SKFG01000001">
    <property type="protein sequence ID" value="TCZ81060.1"/>
    <property type="molecule type" value="Genomic_DNA"/>
</dbReference>
<evidence type="ECO:0000256" key="5">
    <source>
        <dbReference type="RuleBase" id="RU363019"/>
    </source>
</evidence>
<dbReference type="EC" id="5.2.1.8" evidence="5"/>
<comment type="similarity">
    <text evidence="5">Belongs to the cyclophilin-type PPIase family.</text>
</comment>
<sequence>MRKQWTTLFAVVMVLVIITAGCGKKYEAQSPAPTPTPAAQGGATPAPTPTPTPSEPATNGKQWSNPPAMQIDTDKTYLAEVDTSKGKFTIELFAKDAPNTVNSFVFLAKEGFYDNVIFHRIIETFMIQTGDPTGTGTGGPGYKYADELPSKVGYEPGIVAMANSGKDTNGSQFFICTGENSKGLKNDYTIFGKVIEGMENVTVIAKTPVERNPMTGESSTPSEKVTINAIKITEK</sequence>
<dbReference type="PROSITE" id="PS51257">
    <property type="entry name" value="PROKAR_LIPOPROTEIN"/>
    <property type="match status" value="1"/>
</dbReference>